<comment type="caution">
    <text evidence="1">The sequence shown here is derived from an EMBL/GenBank/DDBJ whole genome shotgun (WGS) entry which is preliminary data.</text>
</comment>
<accession>A0ABP0LA66</accession>
<protein>
    <submittedName>
        <fullName evidence="1">Uncharacterized protein</fullName>
    </submittedName>
</protein>
<reference evidence="1 2" key="1">
    <citation type="submission" date="2024-02" db="EMBL/GenBank/DDBJ databases">
        <authorList>
            <person name="Chen Y."/>
            <person name="Shah S."/>
            <person name="Dougan E. K."/>
            <person name="Thang M."/>
            <person name="Chan C."/>
        </authorList>
    </citation>
    <scope>NUCLEOTIDE SEQUENCE [LARGE SCALE GENOMIC DNA]</scope>
</reference>
<evidence type="ECO:0000313" key="2">
    <source>
        <dbReference type="Proteomes" id="UP001642464"/>
    </source>
</evidence>
<dbReference type="EMBL" id="CAXAMM010015313">
    <property type="protein sequence ID" value="CAK9036031.1"/>
    <property type="molecule type" value="Genomic_DNA"/>
</dbReference>
<name>A0ABP0LA66_9DINO</name>
<feature type="non-terminal residue" evidence="1">
    <location>
        <position position="58"/>
    </location>
</feature>
<gene>
    <name evidence="1" type="ORF">SCF082_LOCUS21550</name>
</gene>
<organism evidence="1 2">
    <name type="scientific">Durusdinium trenchii</name>
    <dbReference type="NCBI Taxonomy" id="1381693"/>
    <lineage>
        <taxon>Eukaryota</taxon>
        <taxon>Sar</taxon>
        <taxon>Alveolata</taxon>
        <taxon>Dinophyceae</taxon>
        <taxon>Suessiales</taxon>
        <taxon>Symbiodiniaceae</taxon>
        <taxon>Durusdinium</taxon>
    </lineage>
</organism>
<evidence type="ECO:0000313" key="1">
    <source>
        <dbReference type="EMBL" id="CAK9036031.1"/>
    </source>
</evidence>
<sequence length="58" mass="6361">MGSGPSTAVSVSAFAEKSQRRFGELSDFADSDLPERLAQDGRLLADFALFLHEGHRHE</sequence>
<keyword evidence="2" id="KW-1185">Reference proteome</keyword>
<proteinExistence type="predicted"/>
<dbReference type="Proteomes" id="UP001642464">
    <property type="component" value="Unassembled WGS sequence"/>
</dbReference>